<dbReference type="PANTHER" id="PTHR45815">
    <property type="entry name" value="PROTEIN DISULFIDE-ISOMERASE A6"/>
    <property type="match status" value="1"/>
</dbReference>
<evidence type="ECO:0000256" key="3">
    <source>
        <dbReference type="ARBA" id="ARBA00012723"/>
    </source>
</evidence>
<dbReference type="SUPFAM" id="SSF50729">
    <property type="entry name" value="PH domain-like"/>
    <property type="match status" value="1"/>
</dbReference>
<feature type="domain" description="Thioredoxin" evidence="10">
    <location>
        <begin position="18"/>
        <end position="142"/>
    </location>
</feature>
<keyword evidence="4" id="KW-1015">Disulfide bond</keyword>
<keyword evidence="6" id="KW-0676">Redox-active center</keyword>
<dbReference type="Proteomes" id="UP000253551">
    <property type="component" value="Unassembled WGS sequence"/>
</dbReference>
<dbReference type="EC" id="5.3.4.1" evidence="3"/>
<dbReference type="GO" id="GO:0032065">
    <property type="term" value="P:maintenance of protein location in cell cortex"/>
    <property type="evidence" value="ECO:0007669"/>
    <property type="project" value="InterPro"/>
</dbReference>
<proteinExistence type="predicted"/>
<keyword evidence="5 11" id="KW-0413">Isomerase</keyword>
<evidence type="ECO:0000256" key="6">
    <source>
        <dbReference type="ARBA" id="ARBA00023284"/>
    </source>
</evidence>
<dbReference type="Gene3D" id="3.40.30.10">
    <property type="entry name" value="Glutaredoxin"/>
    <property type="match status" value="2"/>
</dbReference>
<dbReference type="InterPro" id="IPR024774">
    <property type="entry name" value="PH_dom-Mcp5-type"/>
</dbReference>
<evidence type="ECO:0000256" key="5">
    <source>
        <dbReference type="ARBA" id="ARBA00023235"/>
    </source>
</evidence>
<organism evidence="11 12">
    <name type="scientific">Rhizopus stolonifer</name>
    <name type="common">Rhizopus nigricans</name>
    <dbReference type="NCBI Taxonomy" id="4846"/>
    <lineage>
        <taxon>Eukaryota</taxon>
        <taxon>Fungi</taxon>
        <taxon>Fungi incertae sedis</taxon>
        <taxon>Mucoromycota</taxon>
        <taxon>Mucoromycotina</taxon>
        <taxon>Mucoromycetes</taxon>
        <taxon>Mucorales</taxon>
        <taxon>Mucorineae</taxon>
        <taxon>Rhizopodaceae</taxon>
        <taxon>Rhizopus</taxon>
    </lineage>
</organism>
<dbReference type="PROSITE" id="PS51352">
    <property type="entry name" value="THIOREDOXIN_2"/>
    <property type="match status" value="1"/>
</dbReference>
<dbReference type="PANTHER" id="PTHR45815:SF3">
    <property type="entry name" value="PROTEIN DISULFIDE-ISOMERASE A6"/>
    <property type="match status" value="1"/>
</dbReference>
<name>A0A367KAD4_RHIST</name>
<dbReference type="GO" id="GO:0003756">
    <property type="term" value="F:protein disulfide isomerase activity"/>
    <property type="evidence" value="ECO:0007669"/>
    <property type="project" value="UniProtKB-EC"/>
</dbReference>
<comment type="subcellular location">
    <subcellularLocation>
        <location evidence="2">Endoplasmic reticulum lumen</location>
    </subcellularLocation>
</comment>
<evidence type="ECO:0000256" key="1">
    <source>
        <dbReference type="ARBA" id="ARBA00001182"/>
    </source>
</evidence>
<dbReference type="InterPro" id="IPR057305">
    <property type="entry name" value="Thioredox_PDIA6_C"/>
</dbReference>
<keyword evidence="9" id="KW-0732">Signal</keyword>
<evidence type="ECO:0000259" key="10">
    <source>
        <dbReference type="PROSITE" id="PS51352"/>
    </source>
</evidence>
<reference evidence="11 12" key="1">
    <citation type="journal article" date="2018" name="G3 (Bethesda)">
        <title>Phylogenetic and Phylogenomic Definition of Rhizopus Species.</title>
        <authorList>
            <person name="Gryganskyi A.P."/>
            <person name="Golan J."/>
            <person name="Dolatabadi S."/>
            <person name="Mondo S."/>
            <person name="Robb S."/>
            <person name="Idnurm A."/>
            <person name="Muszewska A."/>
            <person name="Steczkiewicz K."/>
            <person name="Masonjones S."/>
            <person name="Liao H.L."/>
            <person name="Gajdeczka M.T."/>
            <person name="Anike F."/>
            <person name="Vuek A."/>
            <person name="Anishchenko I.M."/>
            <person name="Voigt K."/>
            <person name="de Hoog G.S."/>
            <person name="Smith M.E."/>
            <person name="Heitman J."/>
            <person name="Vilgalys R."/>
            <person name="Stajich J.E."/>
        </authorList>
    </citation>
    <scope>NUCLEOTIDE SEQUENCE [LARGE SCALE GENOMIC DNA]</scope>
    <source>
        <strain evidence="11 12">LSU 92-RS-03</strain>
    </source>
</reference>
<keyword evidence="7" id="KW-0175">Coiled coil</keyword>
<dbReference type="PRINTS" id="PR00421">
    <property type="entry name" value="THIOREDOXIN"/>
</dbReference>
<evidence type="ECO:0000256" key="2">
    <source>
        <dbReference type="ARBA" id="ARBA00004319"/>
    </source>
</evidence>
<dbReference type="OrthoDB" id="427280at2759"/>
<dbReference type="GO" id="GO:0015035">
    <property type="term" value="F:protein-disulfide reductase activity"/>
    <property type="evidence" value="ECO:0007669"/>
    <property type="project" value="TreeGrafter"/>
</dbReference>
<dbReference type="STRING" id="4846.A0A367KAD4"/>
<sequence length="680" mass="78094">MKFSFALLTVCTQIALSQALYTSKDDVNLLTPQTFKSEVLESNQLAAVEFYAPWCGHCQRLAPEWKKVASNLKGLVSVNAIDCDVDANKALCGQYDIKGFPTIKLFEPKTNKNTGKTSKVPSDYQGPRDAKSIVDHLLTNQPSNVLFVKWNEKDNETLPKALLFTNKPTTTPLYKALSVDFKDRMLVGEVKQSEKNIAAEFDVQSFPTLVVLSPEHGVVRFEGKLNRDSLKSFLDQYALKKAEKIKQEKKPEKKVIKKVEAIDSNEAMKRHCLDTGFICVVAITDDENKQETTDVLNGLKQKKTGYEYGWIHASQSKDIAHLLQLPEDYPSLFILHPTKQVYRNYVGAFDEKNVQQWLERIQSGTLDAWPYKERQKEEVEELEQRNQELLQTIHTLTCKINQLESDSFEQERKKAREVQKIETVWETKLKTIKDEYEQEIVALKSAQEAVSWDPWSNESSDSYAKCMQHSALSEISSTQDLPPQLQSQMNSLLPKTPPDSALAFSSLLSNDDCCYLSDTWYAKKQQDEASKATLFKEKKNDCFSRKTENTSDIPFKPNDSSTDTLSSSDNFLKPQLWTQTMVGYWMWKYTRNRLGLSVNRHKRFFWIHPYTRILYWSTQEPGKHPSEPIKNVKVISFKEIKEDDIPSIIIKTPKRPLKIQCISLDAHYQWITTLGCITKD</sequence>
<comment type="caution">
    <text evidence="11">The sequence shown here is derived from an EMBL/GenBank/DDBJ whole genome shotgun (WGS) entry which is preliminary data.</text>
</comment>
<evidence type="ECO:0000256" key="9">
    <source>
        <dbReference type="SAM" id="SignalP"/>
    </source>
</evidence>
<feature type="signal peptide" evidence="9">
    <location>
        <begin position="1"/>
        <end position="19"/>
    </location>
</feature>
<evidence type="ECO:0000256" key="7">
    <source>
        <dbReference type="SAM" id="Coils"/>
    </source>
</evidence>
<dbReference type="GO" id="GO:0005938">
    <property type="term" value="C:cell cortex"/>
    <property type="evidence" value="ECO:0007669"/>
    <property type="project" value="InterPro"/>
</dbReference>
<feature type="chain" id="PRO_5016876532" description="protein disulfide-isomerase" evidence="9">
    <location>
        <begin position="20"/>
        <end position="680"/>
    </location>
</feature>
<evidence type="ECO:0000313" key="12">
    <source>
        <dbReference type="Proteomes" id="UP000253551"/>
    </source>
</evidence>
<comment type="catalytic activity">
    <reaction evidence="1">
        <text>Catalyzes the rearrangement of -S-S- bonds in proteins.</text>
        <dbReference type="EC" id="5.3.4.1"/>
    </reaction>
</comment>
<dbReference type="GO" id="GO:0005543">
    <property type="term" value="F:phospholipid binding"/>
    <property type="evidence" value="ECO:0007669"/>
    <property type="project" value="InterPro"/>
</dbReference>
<evidence type="ECO:0000313" key="11">
    <source>
        <dbReference type="EMBL" id="RCH99126.1"/>
    </source>
</evidence>
<keyword evidence="12" id="KW-1185">Reference proteome</keyword>
<evidence type="ECO:0000256" key="8">
    <source>
        <dbReference type="SAM" id="MobiDB-lite"/>
    </source>
</evidence>
<dbReference type="InterPro" id="IPR036249">
    <property type="entry name" value="Thioredoxin-like_sf"/>
</dbReference>
<dbReference type="AlphaFoldDB" id="A0A367KAD4"/>
<accession>A0A367KAD4</accession>
<feature type="coiled-coil region" evidence="7">
    <location>
        <begin position="372"/>
        <end position="449"/>
    </location>
</feature>
<evidence type="ECO:0000256" key="4">
    <source>
        <dbReference type="ARBA" id="ARBA00023157"/>
    </source>
</evidence>
<dbReference type="EMBL" id="PJQM01001984">
    <property type="protein sequence ID" value="RCH99126.1"/>
    <property type="molecule type" value="Genomic_DNA"/>
</dbReference>
<dbReference type="Pfam" id="PF24541">
    <property type="entry name" value="Thioredox_PDIA6_C"/>
    <property type="match status" value="1"/>
</dbReference>
<dbReference type="Pfam" id="PF00085">
    <property type="entry name" value="Thioredoxin"/>
    <property type="match status" value="1"/>
</dbReference>
<feature type="region of interest" description="Disordered" evidence="8">
    <location>
        <begin position="545"/>
        <end position="566"/>
    </location>
</feature>
<gene>
    <name evidence="11" type="primary">MPD1_1</name>
    <name evidence="11" type="ORF">CU098_008374</name>
</gene>
<protein>
    <recommendedName>
        <fullName evidence="3">protein disulfide-isomerase</fullName>
        <ecNumber evidence="3">5.3.4.1</ecNumber>
    </recommendedName>
</protein>
<dbReference type="GO" id="GO:0005788">
    <property type="term" value="C:endoplasmic reticulum lumen"/>
    <property type="evidence" value="ECO:0007669"/>
    <property type="project" value="UniProtKB-SubCell"/>
</dbReference>
<dbReference type="SUPFAM" id="SSF52833">
    <property type="entry name" value="Thioredoxin-like"/>
    <property type="match status" value="2"/>
</dbReference>
<dbReference type="GO" id="GO:0034976">
    <property type="term" value="P:response to endoplasmic reticulum stress"/>
    <property type="evidence" value="ECO:0007669"/>
    <property type="project" value="TreeGrafter"/>
</dbReference>
<dbReference type="CDD" id="cd14686">
    <property type="entry name" value="bZIP"/>
    <property type="match status" value="1"/>
</dbReference>
<dbReference type="Pfam" id="PF12814">
    <property type="entry name" value="Mcp5_PH"/>
    <property type="match status" value="1"/>
</dbReference>
<dbReference type="InterPro" id="IPR013766">
    <property type="entry name" value="Thioredoxin_domain"/>
</dbReference>